<sequence length="99" mass="10048">MNAPVSKGSPGPGRGPTPQQLEAARIRARTTGESLERVLAVFMGAGRYGSEAAAASPHAGNLPAPGTYGESEHLAPVLPFKRAGRDGTPSPGGDGEQKD</sequence>
<feature type="region of interest" description="Disordered" evidence="1">
    <location>
        <begin position="50"/>
        <end position="99"/>
    </location>
</feature>
<evidence type="ECO:0000313" key="3">
    <source>
        <dbReference type="Proteomes" id="UP000631535"/>
    </source>
</evidence>
<comment type="caution">
    <text evidence="2">The sequence shown here is derived from an EMBL/GenBank/DDBJ whole genome shotgun (WGS) entry which is preliminary data.</text>
</comment>
<name>A0ABQ2MF52_9ACTN</name>
<accession>A0ABQ2MF52</accession>
<feature type="compositionally biased region" description="Gly residues" evidence="1">
    <location>
        <begin position="90"/>
        <end position="99"/>
    </location>
</feature>
<dbReference type="EMBL" id="BMMP01000009">
    <property type="protein sequence ID" value="GGO50650.1"/>
    <property type="molecule type" value="Genomic_DNA"/>
</dbReference>
<dbReference type="RefSeq" id="WP_189037706.1">
    <property type="nucleotide sequence ID" value="NZ_BMMP01000009.1"/>
</dbReference>
<evidence type="ECO:0000313" key="2">
    <source>
        <dbReference type="EMBL" id="GGO50650.1"/>
    </source>
</evidence>
<evidence type="ECO:0000256" key="1">
    <source>
        <dbReference type="SAM" id="MobiDB-lite"/>
    </source>
</evidence>
<proteinExistence type="predicted"/>
<organism evidence="2 3">
    <name type="scientific">Streptomyces daqingensis</name>
    <dbReference type="NCBI Taxonomy" id="1472640"/>
    <lineage>
        <taxon>Bacteria</taxon>
        <taxon>Bacillati</taxon>
        <taxon>Actinomycetota</taxon>
        <taxon>Actinomycetes</taxon>
        <taxon>Kitasatosporales</taxon>
        <taxon>Streptomycetaceae</taxon>
        <taxon>Streptomyces</taxon>
    </lineage>
</organism>
<keyword evidence="3" id="KW-1185">Reference proteome</keyword>
<feature type="region of interest" description="Disordered" evidence="1">
    <location>
        <begin position="1"/>
        <end position="21"/>
    </location>
</feature>
<gene>
    <name evidence="2" type="ORF">GCM10012287_30860</name>
</gene>
<protein>
    <submittedName>
        <fullName evidence="2">Uncharacterized protein</fullName>
    </submittedName>
</protein>
<reference evidence="3" key="1">
    <citation type="journal article" date="2019" name="Int. J. Syst. Evol. Microbiol.">
        <title>The Global Catalogue of Microorganisms (GCM) 10K type strain sequencing project: providing services to taxonomists for standard genome sequencing and annotation.</title>
        <authorList>
            <consortium name="The Broad Institute Genomics Platform"/>
            <consortium name="The Broad Institute Genome Sequencing Center for Infectious Disease"/>
            <person name="Wu L."/>
            <person name="Ma J."/>
        </authorList>
    </citation>
    <scope>NUCLEOTIDE SEQUENCE [LARGE SCALE GENOMIC DNA]</scope>
    <source>
        <strain evidence="3">CGMCC 4.7178</strain>
    </source>
</reference>
<dbReference type="Proteomes" id="UP000631535">
    <property type="component" value="Unassembled WGS sequence"/>
</dbReference>